<keyword evidence="2" id="KW-1185">Reference proteome</keyword>
<protein>
    <recommendedName>
        <fullName evidence="3">DUF35 domain-containing protein</fullName>
    </recommendedName>
</protein>
<evidence type="ECO:0008006" key="3">
    <source>
        <dbReference type="Google" id="ProtNLM"/>
    </source>
</evidence>
<evidence type="ECO:0000313" key="2">
    <source>
        <dbReference type="Proteomes" id="UP001596432"/>
    </source>
</evidence>
<sequence>MTDDRLFICEACSTVTFEPVRECPACGDTGDPLSLAFTFERGEP</sequence>
<comment type="caution">
    <text evidence="1">The sequence shown here is derived from an EMBL/GenBank/DDBJ whole genome shotgun (WGS) entry which is preliminary data.</text>
</comment>
<dbReference type="RefSeq" id="WP_274324858.1">
    <property type="nucleotide sequence ID" value="NZ_CP118158.1"/>
</dbReference>
<dbReference type="AlphaFoldDB" id="A0ABD5XVS5"/>
<accession>A0ABD5XVS5</accession>
<dbReference type="GeneID" id="78819515"/>
<dbReference type="Proteomes" id="UP001596432">
    <property type="component" value="Unassembled WGS sequence"/>
</dbReference>
<name>A0ABD5XVS5_9EURY</name>
<organism evidence="1 2">
    <name type="scientific">Halosimplex aquaticum</name>
    <dbReference type="NCBI Taxonomy" id="3026162"/>
    <lineage>
        <taxon>Archaea</taxon>
        <taxon>Methanobacteriati</taxon>
        <taxon>Methanobacteriota</taxon>
        <taxon>Stenosarchaea group</taxon>
        <taxon>Halobacteria</taxon>
        <taxon>Halobacteriales</taxon>
        <taxon>Haloarculaceae</taxon>
        <taxon>Halosimplex</taxon>
    </lineage>
</organism>
<proteinExistence type="predicted"/>
<evidence type="ECO:0000313" key="1">
    <source>
        <dbReference type="EMBL" id="MFC7139263.1"/>
    </source>
</evidence>
<gene>
    <name evidence="1" type="ORF">ACFQMA_05350</name>
</gene>
<dbReference type="EMBL" id="JBHTAS010000001">
    <property type="protein sequence ID" value="MFC7139263.1"/>
    <property type="molecule type" value="Genomic_DNA"/>
</dbReference>
<reference evidence="1 2" key="1">
    <citation type="journal article" date="2019" name="Int. J. Syst. Evol. Microbiol.">
        <title>The Global Catalogue of Microorganisms (GCM) 10K type strain sequencing project: providing services to taxonomists for standard genome sequencing and annotation.</title>
        <authorList>
            <consortium name="The Broad Institute Genomics Platform"/>
            <consortium name="The Broad Institute Genome Sequencing Center for Infectious Disease"/>
            <person name="Wu L."/>
            <person name="Ma J."/>
        </authorList>
    </citation>
    <scope>NUCLEOTIDE SEQUENCE [LARGE SCALE GENOMIC DNA]</scope>
    <source>
        <strain evidence="1 2">XZYJT29</strain>
    </source>
</reference>